<dbReference type="PROSITE" id="PS51013">
    <property type="entry name" value="PANNEXIN"/>
    <property type="match status" value="1"/>
</dbReference>
<feature type="transmembrane region" description="Helical" evidence="9">
    <location>
        <begin position="220"/>
        <end position="243"/>
    </location>
</feature>
<evidence type="ECO:0000256" key="8">
    <source>
        <dbReference type="ARBA" id="ARBA00023303"/>
    </source>
</evidence>
<dbReference type="InterPro" id="IPR000990">
    <property type="entry name" value="Innexin"/>
</dbReference>
<dbReference type="GO" id="GO:0034220">
    <property type="term" value="P:monoatomic ion transmembrane transport"/>
    <property type="evidence" value="ECO:0007669"/>
    <property type="project" value="UniProtKB-KW"/>
</dbReference>
<dbReference type="AlphaFoldDB" id="A0AAN9GLW9"/>
<comment type="similarity">
    <text evidence="9">Belongs to the pannexin family.</text>
</comment>
<name>A0AAN9GLW9_9CAEN</name>
<dbReference type="PRINTS" id="PR01262">
    <property type="entry name" value="INNEXIN"/>
</dbReference>
<comment type="subcellular location">
    <subcellularLocation>
        <location evidence="1 9">Cell membrane</location>
        <topology evidence="1 9">Multi-pass membrane protein</topology>
    </subcellularLocation>
</comment>
<evidence type="ECO:0000256" key="9">
    <source>
        <dbReference type="RuleBase" id="RU010713"/>
    </source>
</evidence>
<keyword evidence="7 9" id="KW-0472">Membrane</keyword>
<evidence type="ECO:0000256" key="5">
    <source>
        <dbReference type="ARBA" id="ARBA00022989"/>
    </source>
</evidence>
<keyword evidence="3" id="KW-1003">Cell membrane</keyword>
<evidence type="ECO:0000256" key="7">
    <source>
        <dbReference type="ARBA" id="ARBA00023136"/>
    </source>
</evidence>
<dbReference type="GO" id="GO:0005921">
    <property type="term" value="C:gap junction"/>
    <property type="evidence" value="ECO:0007669"/>
    <property type="project" value="UniProtKB-UniRule"/>
</dbReference>
<feature type="transmembrane region" description="Helical" evidence="9">
    <location>
        <begin position="27"/>
        <end position="50"/>
    </location>
</feature>
<keyword evidence="4 9" id="KW-0812">Transmembrane</keyword>
<evidence type="ECO:0000256" key="6">
    <source>
        <dbReference type="ARBA" id="ARBA00023065"/>
    </source>
</evidence>
<dbReference type="PANTHER" id="PTHR11893">
    <property type="entry name" value="INNEXIN"/>
    <property type="match status" value="1"/>
</dbReference>
<comment type="function">
    <text evidence="9">Structural component of the gap junctions.</text>
</comment>
<keyword evidence="12" id="KW-1185">Reference proteome</keyword>
<dbReference type="EMBL" id="JBAMIC010000002">
    <property type="protein sequence ID" value="KAK7112756.1"/>
    <property type="molecule type" value="Genomic_DNA"/>
</dbReference>
<dbReference type="Proteomes" id="UP001374579">
    <property type="component" value="Unassembled WGS sequence"/>
</dbReference>
<evidence type="ECO:0000313" key="11">
    <source>
        <dbReference type="EMBL" id="KAK7112756.1"/>
    </source>
</evidence>
<comment type="caution">
    <text evidence="11">The sequence shown here is derived from an EMBL/GenBank/DDBJ whole genome shotgun (WGS) entry which is preliminary data.</text>
</comment>
<reference evidence="11 12" key="1">
    <citation type="submission" date="2024-02" db="EMBL/GenBank/DDBJ databases">
        <title>Chromosome-scale genome assembly of the rough periwinkle Littorina saxatilis.</title>
        <authorList>
            <person name="De Jode A."/>
            <person name="Faria R."/>
            <person name="Formenti G."/>
            <person name="Sims Y."/>
            <person name="Smith T.P."/>
            <person name="Tracey A."/>
            <person name="Wood J.M.D."/>
            <person name="Zagrodzka Z.B."/>
            <person name="Johannesson K."/>
            <person name="Butlin R.K."/>
            <person name="Leder E.H."/>
        </authorList>
    </citation>
    <scope>NUCLEOTIDE SEQUENCE [LARGE SCALE GENOMIC DNA]</scope>
    <source>
        <strain evidence="11">Snail1</strain>
        <tissue evidence="11">Muscle</tissue>
    </source>
</reference>
<evidence type="ECO:0000256" key="4">
    <source>
        <dbReference type="ARBA" id="ARBA00022692"/>
    </source>
</evidence>
<evidence type="ECO:0000256" key="10">
    <source>
        <dbReference type="SAM" id="MobiDB-lite"/>
    </source>
</evidence>
<keyword evidence="6 9" id="KW-0406">Ion transport</keyword>
<sequence>MGRTRKPDCDLGVFSRFSLFDAYGQDAASLLTANVTFLCLLVAGGFLLAVSLVGKPIKCWCPAETSGAMCNYTKSFCWVSKQYVIDYNDPILMDKGMRYESSNRELAFYPLVPFILIGLACVLKTPNFLWNAFMGEDWEGLNIPKAVKLGRDAEPDDEQAGRAVSFEIDFNLDKGQQVHRGNMRRFVTSRLQSVQKFVAALGCFPLGSGLGAYQTRLLAVVLCVAAFPGVGYALGTNFTLWGWKLGRWLVKDNTEFWDNYVFPRETLCDFKVRQMSNVQDFTVQCVLPINMWSEKVFVALWFWLVLLVLANVYSYQYWFRKLIFSSNRRHFASKHLKIINADLGKKPRQQVTSFALNYLDHDSILVLKMLEICVNDQFAEDVVKILWEKFNKPSTKESDKPPEEMEESLDGLNGKVALH</sequence>
<dbReference type="GO" id="GO:0005886">
    <property type="term" value="C:plasma membrane"/>
    <property type="evidence" value="ECO:0007669"/>
    <property type="project" value="UniProtKB-SubCell"/>
</dbReference>
<feature type="compositionally biased region" description="Basic and acidic residues" evidence="10">
    <location>
        <begin position="393"/>
        <end position="403"/>
    </location>
</feature>
<proteinExistence type="inferred from homology"/>
<dbReference type="PANTHER" id="PTHR11893:SF36">
    <property type="entry name" value="INNEXIN-5"/>
    <property type="match status" value="1"/>
</dbReference>
<protein>
    <recommendedName>
        <fullName evidence="9">Innexin</fullName>
    </recommendedName>
</protein>
<keyword evidence="2 9" id="KW-0813">Transport</keyword>
<feature type="region of interest" description="Disordered" evidence="10">
    <location>
        <begin position="393"/>
        <end position="419"/>
    </location>
</feature>
<dbReference type="Pfam" id="PF00876">
    <property type="entry name" value="Innexin"/>
    <property type="match status" value="1"/>
</dbReference>
<keyword evidence="8 9" id="KW-0407">Ion channel</keyword>
<feature type="transmembrane region" description="Helical" evidence="9">
    <location>
        <begin position="106"/>
        <end position="125"/>
    </location>
</feature>
<evidence type="ECO:0000256" key="2">
    <source>
        <dbReference type="ARBA" id="ARBA00022448"/>
    </source>
</evidence>
<feature type="transmembrane region" description="Helical" evidence="9">
    <location>
        <begin position="296"/>
        <end position="319"/>
    </location>
</feature>
<evidence type="ECO:0000313" key="12">
    <source>
        <dbReference type="Proteomes" id="UP001374579"/>
    </source>
</evidence>
<dbReference type="GO" id="GO:0005243">
    <property type="term" value="F:gap junction channel activity"/>
    <property type="evidence" value="ECO:0007669"/>
    <property type="project" value="TreeGrafter"/>
</dbReference>
<accession>A0AAN9GLW9</accession>
<gene>
    <name evidence="9" type="primary">inx</name>
    <name evidence="11" type="ORF">V1264_012155</name>
</gene>
<keyword evidence="5 9" id="KW-1133">Transmembrane helix</keyword>
<evidence type="ECO:0000256" key="1">
    <source>
        <dbReference type="ARBA" id="ARBA00004651"/>
    </source>
</evidence>
<evidence type="ECO:0000256" key="3">
    <source>
        <dbReference type="ARBA" id="ARBA00022475"/>
    </source>
</evidence>
<organism evidence="11 12">
    <name type="scientific">Littorina saxatilis</name>
    <dbReference type="NCBI Taxonomy" id="31220"/>
    <lineage>
        <taxon>Eukaryota</taxon>
        <taxon>Metazoa</taxon>
        <taxon>Spiralia</taxon>
        <taxon>Lophotrochozoa</taxon>
        <taxon>Mollusca</taxon>
        <taxon>Gastropoda</taxon>
        <taxon>Caenogastropoda</taxon>
        <taxon>Littorinimorpha</taxon>
        <taxon>Littorinoidea</taxon>
        <taxon>Littorinidae</taxon>
        <taxon>Littorina</taxon>
    </lineage>
</organism>